<evidence type="ECO:0000313" key="1">
    <source>
        <dbReference type="EMBL" id="MZR32199.1"/>
    </source>
</evidence>
<sequence length="404" mass="46125">MGTEVELIPKENAEIVRAAGAGGLLDRVRPAWQSKQLIERVKRILPIDPSSACQRIFNAAIHDLREKIVVAGIDIATEAAEQNKLPPISKAEDIESYSTSKVIDLAYRMGLLSRPEWRKLLRAYDIRKDLEHEDDEYEADVEDCLYMFKTCIEIVLEKDPVQLIKLVDIKDIVSIGESATLTDVIVEEFSHAPSPRQLEIYKFLISYSLDDGHPDVVRENCYQALSKLRPYAQTNVLIECALHMIERVGKKRPLLVEFRVAYISGLLPYLKKAQIREFYSHVLTGIKDCGYRWERYDRHGDLLRNIQEVGGLNHCPDELLKDFVEWLVLCYIGTPGGLTRYGNVRQVFYSNVGAPLALELLANTTKQVSKMVADMENDSKEVRTALRDEHVARRFHSILDKLDN</sequence>
<dbReference type="AlphaFoldDB" id="A0A6L8WBY9"/>
<accession>A0A6L8WBY9</accession>
<comment type="caution">
    <text evidence="1">The sequence shown here is derived from an EMBL/GenBank/DDBJ whole genome shotgun (WGS) entry which is preliminary data.</text>
</comment>
<dbReference type="EMBL" id="WTUW01000009">
    <property type="protein sequence ID" value="MZR32199.1"/>
    <property type="molecule type" value="Genomic_DNA"/>
</dbReference>
<dbReference type="RefSeq" id="WP_161316764.1">
    <property type="nucleotide sequence ID" value="NZ_WTUW01000009.1"/>
</dbReference>
<reference evidence="1 2" key="1">
    <citation type="submission" date="2019-12" db="EMBL/GenBank/DDBJ databases">
        <title>Snethiella sp. nov. sp. isolated from sea sand.</title>
        <authorList>
            <person name="Kim J."/>
            <person name="Jeong S.E."/>
            <person name="Jung H.S."/>
            <person name="Jeon C.O."/>
        </authorList>
    </citation>
    <scope>NUCLEOTIDE SEQUENCE [LARGE SCALE GENOMIC DNA]</scope>
    <source>
        <strain evidence="1 2">DP05</strain>
    </source>
</reference>
<protein>
    <submittedName>
        <fullName evidence="1">Uncharacterized protein</fullName>
    </submittedName>
</protein>
<dbReference type="Proteomes" id="UP000476030">
    <property type="component" value="Unassembled WGS sequence"/>
</dbReference>
<name>A0A6L8WBY9_9PROT</name>
<proteinExistence type="predicted"/>
<gene>
    <name evidence="1" type="ORF">GQE98_16295</name>
</gene>
<keyword evidence="2" id="KW-1185">Reference proteome</keyword>
<organism evidence="1 2">
    <name type="scientific">Sneathiella litorea</name>
    <dbReference type="NCBI Taxonomy" id="2606216"/>
    <lineage>
        <taxon>Bacteria</taxon>
        <taxon>Pseudomonadati</taxon>
        <taxon>Pseudomonadota</taxon>
        <taxon>Alphaproteobacteria</taxon>
        <taxon>Sneathiellales</taxon>
        <taxon>Sneathiellaceae</taxon>
        <taxon>Sneathiella</taxon>
    </lineage>
</organism>
<evidence type="ECO:0000313" key="2">
    <source>
        <dbReference type="Proteomes" id="UP000476030"/>
    </source>
</evidence>